<feature type="chain" id="PRO_5032941523" evidence="1">
    <location>
        <begin position="21"/>
        <end position="105"/>
    </location>
</feature>
<evidence type="ECO:0000313" key="2">
    <source>
        <dbReference type="EMBL" id="KAF7805616.1"/>
    </source>
</evidence>
<proteinExistence type="predicted"/>
<gene>
    <name evidence="2" type="ORF">G2W53_037777</name>
</gene>
<comment type="caution">
    <text evidence="2">The sequence shown here is derived from an EMBL/GenBank/DDBJ whole genome shotgun (WGS) entry which is preliminary data.</text>
</comment>
<dbReference type="EMBL" id="JAAIUW010000012">
    <property type="protein sequence ID" value="KAF7805616.1"/>
    <property type="molecule type" value="Genomic_DNA"/>
</dbReference>
<organism evidence="2 3">
    <name type="scientific">Senna tora</name>
    <dbReference type="NCBI Taxonomy" id="362788"/>
    <lineage>
        <taxon>Eukaryota</taxon>
        <taxon>Viridiplantae</taxon>
        <taxon>Streptophyta</taxon>
        <taxon>Embryophyta</taxon>
        <taxon>Tracheophyta</taxon>
        <taxon>Spermatophyta</taxon>
        <taxon>Magnoliopsida</taxon>
        <taxon>eudicotyledons</taxon>
        <taxon>Gunneridae</taxon>
        <taxon>Pentapetalae</taxon>
        <taxon>rosids</taxon>
        <taxon>fabids</taxon>
        <taxon>Fabales</taxon>
        <taxon>Fabaceae</taxon>
        <taxon>Caesalpinioideae</taxon>
        <taxon>Cassia clade</taxon>
        <taxon>Senna</taxon>
    </lineage>
</organism>
<reference evidence="2" key="1">
    <citation type="submission" date="2020-09" db="EMBL/GenBank/DDBJ databases">
        <title>Genome-Enabled Discovery of Anthraquinone Biosynthesis in Senna tora.</title>
        <authorList>
            <person name="Kang S.-H."/>
            <person name="Pandey R.P."/>
            <person name="Lee C.-M."/>
            <person name="Sim J.-S."/>
            <person name="Jeong J.-T."/>
            <person name="Choi B.-S."/>
            <person name="Jung M."/>
            <person name="Ginzburg D."/>
            <person name="Zhao K."/>
            <person name="Won S.Y."/>
            <person name="Oh T.-J."/>
            <person name="Yu Y."/>
            <person name="Kim N.-H."/>
            <person name="Lee O.R."/>
            <person name="Lee T.-H."/>
            <person name="Bashyal P."/>
            <person name="Kim T.-S."/>
            <person name="Lee W.-H."/>
            <person name="Kawkins C."/>
            <person name="Kim C.-K."/>
            <person name="Kim J.S."/>
            <person name="Ahn B.O."/>
            <person name="Rhee S.Y."/>
            <person name="Sohng J.K."/>
        </authorList>
    </citation>
    <scope>NUCLEOTIDE SEQUENCE</scope>
    <source>
        <tissue evidence="2">Leaf</tissue>
    </source>
</reference>
<accession>A0A834SLJ6</accession>
<dbReference type="Proteomes" id="UP000634136">
    <property type="component" value="Unassembled WGS sequence"/>
</dbReference>
<name>A0A834SLJ6_9FABA</name>
<protein>
    <submittedName>
        <fullName evidence="2">Uncharacterized protein</fullName>
    </submittedName>
</protein>
<keyword evidence="1" id="KW-0732">Signal</keyword>
<evidence type="ECO:0000313" key="3">
    <source>
        <dbReference type="Proteomes" id="UP000634136"/>
    </source>
</evidence>
<sequence length="105" mass="12227">MRVVIIIALVWMMVGSCCLGIEKEKTRKTNRMLKEDIELSDNNDHHRIPLIDYNHPPRSRLAATSNHQITIINDDNDHIINDDNDHHYIPRKDFTKHPAQLQGIP</sequence>
<dbReference type="PROSITE" id="PS51257">
    <property type="entry name" value="PROKAR_LIPOPROTEIN"/>
    <property type="match status" value="1"/>
</dbReference>
<keyword evidence="3" id="KW-1185">Reference proteome</keyword>
<dbReference type="AlphaFoldDB" id="A0A834SLJ6"/>
<feature type="signal peptide" evidence="1">
    <location>
        <begin position="1"/>
        <end position="20"/>
    </location>
</feature>
<evidence type="ECO:0000256" key="1">
    <source>
        <dbReference type="SAM" id="SignalP"/>
    </source>
</evidence>